<protein>
    <submittedName>
        <fullName evidence="1">Uncharacterized protein</fullName>
    </submittedName>
</protein>
<sequence>MKHTDALSREEKLLLLLQMFIERLKKSGFSQDKIIRYMWLFCVGYYIKYYLPQSKTDLADRFTIISMLSNALKSSSPRIIQHLGYEHEITFFFRFMIHYAIDNEEEAENIYREERVKYEKAVLLNQVVAARRKRKKRRI</sequence>
<keyword evidence="2" id="KW-1185">Reference proteome</keyword>
<dbReference type="EMBL" id="UGSO01000001">
    <property type="protein sequence ID" value="SUB15853.1"/>
    <property type="molecule type" value="Genomic_DNA"/>
</dbReference>
<gene>
    <name evidence="1" type="ORF">NCTC9381_01747</name>
</gene>
<organism evidence="1 2">
    <name type="scientific">Enterobacter agglomerans</name>
    <name type="common">Erwinia herbicola</name>
    <name type="synonym">Pantoea agglomerans</name>
    <dbReference type="NCBI Taxonomy" id="549"/>
    <lineage>
        <taxon>Bacteria</taxon>
        <taxon>Pseudomonadati</taxon>
        <taxon>Pseudomonadota</taxon>
        <taxon>Gammaproteobacteria</taxon>
        <taxon>Enterobacterales</taxon>
        <taxon>Erwiniaceae</taxon>
        <taxon>Pantoea</taxon>
        <taxon>Pantoea agglomerans group</taxon>
    </lineage>
</organism>
<evidence type="ECO:0000313" key="1">
    <source>
        <dbReference type="EMBL" id="SUB15853.1"/>
    </source>
</evidence>
<dbReference type="RefSeq" id="WP_062758638.1">
    <property type="nucleotide sequence ID" value="NZ_CP077366.1"/>
</dbReference>
<proteinExistence type="predicted"/>
<dbReference type="AlphaFoldDB" id="A0A379AD82"/>
<dbReference type="GeneID" id="66825221"/>
<accession>A0A379AD82</accession>
<dbReference type="Proteomes" id="UP000254640">
    <property type="component" value="Unassembled WGS sequence"/>
</dbReference>
<evidence type="ECO:0000313" key="2">
    <source>
        <dbReference type="Proteomes" id="UP000254640"/>
    </source>
</evidence>
<name>A0A379AD82_ENTAG</name>
<reference evidence="1 2" key="1">
    <citation type="submission" date="2018-06" db="EMBL/GenBank/DDBJ databases">
        <authorList>
            <consortium name="Pathogen Informatics"/>
            <person name="Doyle S."/>
        </authorList>
    </citation>
    <scope>NUCLEOTIDE SEQUENCE [LARGE SCALE GENOMIC DNA]</scope>
    <source>
        <strain evidence="1 2">NCTC9381</strain>
    </source>
</reference>